<organism evidence="2 3">
    <name type="scientific">Bradyrhizobium yuanmingense</name>
    <dbReference type="NCBI Taxonomy" id="108015"/>
    <lineage>
        <taxon>Bacteria</taxon>
        <taxon>Pseudomonadati</taxon>
        <taxon>Pseudomonadota</taxon>
        <taxon>Alphaproteobacteria</taxon>
        <taxon>Hyphomicrobiales</taxon>
        <taxon>Nitrobacteraceae</taxon>
        <taxon>Bradyrhizobium</taxon>
    </lineage>
</organism>
<proteinExistence type="predicted"/>
<reference evidence="2 3" key="1">
    <citation type="submission" date="2016-08" db="EMBL/GenBank/DDBJ databases">
        <authorList>
            <person name="Seilhamer J.J."/>
        </authorList>
    </citation>
    <scope>NUCLEOTIDE SEQUENCE [LARGE SCALE GENOMIC DNA]</scope>
    <source>
        <strain evidence="2 3">CCBAU 10071</strain>
    </source>
</reference>
<evidence type="ECO:0000313" key="2">
    <source>
        <dbReference type="EMBL" id="SCB51327.1"/>
    </source>
</evidence>
<feature type="compositionally biased region" description="Basic and acidic residues" evidence="1">
    <location>
        <begin position="27"/>
        <end position="48"/>
    </location>
</feature>
<sequence>MRPKRASRSSNKHCGKGEPTQAQWPTMDREDRSPRLQWEDLDYDHKKR</sequence>
<accession>A0A1C3XGC2</accession>
<name>A0A1C3XGC2_9BRAD</name>
<protein>
    <submittedName>
        <fullName evidence="2">Uncharacterized protein</fullName>
    </submittedName>
</protein>
<gene>
    <name evidence="2" type="ORF">GA0061099_101716</name>
</gene>
<dbReference type="EMBL" id="FMAE01000017">
    <property type="protein sequence ID" value="SCB51327.1"/>
    <property type="molecule type" value="Genomic_DNA"/>
</dbReference>
<evidence type="ECO:0000313" key="3">
    <source>
        <dbReference type="Proteomes" id="UP000183174"/>
    </source>
</evidence>
<dbReference type="AlphaFoldDB" id="A0A1C3XGC2"/>
<feature type="region of interest" description="Disordered" evidence="1">
    <location>
        <begin position="1"/>
        <end position="48"/>
    </location>
</feature>
<dbReference type="Proteomes" id="UP000183174">
    <property type="component" value="Unassembled WGS sequence"/>
</dbReference>
<feature type="compositionally biased region" description="Basic residues" evidence="1">
    <location>
        <begin position="1"/>
        <end position="14"/>
    </location>
</feature>
<evidence type="ECO:0000256" key="1">
    <source>
        <dbReference type="SAM" id="MobiDB-lite"/>
    </source>
</evidence>